<dbReference type="PANTHER" id="PTHR30290">
    <property type="entry name" value="PERIPLASMIC BINDING COMPONENT OF ABC TRANSPORTER"/>
    <property type="match status" value="1"/>
</dbReference>
<dbReference type="EMBL" id="BAAAMJ010000010">
    <property type="protein sequence ID" value="GAA1904630.1"/>
    <property type="molecule type" value="Genomic_DNA"/>
</dbReference>
<organism evidence="3 4">
    <name type="scientific">Streptomyces sodiiphilus</name>
    <dbReference type="NCBI Taxonomy" id="226217"/>
    <lineage>
        <taxon>Bacteria</taxon>
        <taxon>Bacillati</taxon>
        <taxon>Actinomycetota</taxon>
        <taxon>Actinomycetes</taxon>
        <taxon>Kitasatosporales</taxon>
        <taxon>Streptomycetaceae</taxon>
        <taxon>Streptomyces</taxon>
    </lineage>
</organism>
<feature type="chain" id="PRO_5046378621" evidence="1">
    <location>
        <begin position="23"/>
        <end position="536"/>
    </location>
</feature>
<dbReference type="Gene3D" id="3.10.105.10">
    <property type="entry name" value="Dipeptide-binding Protein, Domain 3"/>
    <property type="match status" value="1"/>
</dbReference>
<evidence type="ECO:0000256" key="1">
    <source>
        <dbReference type="SAM" id="SignalP"/>
    </source>
</evidence>
<dbReference type="RefSeq" id="WP_344259565.1">
    <property type="nucleotide sequence ID" value="NZ_BAAAMJ010000010.1"/>
</dbReference>
<name>A0ABN2NVN4_9ACTN</name>
<sequence length="536" mass="58702">MRGARSAKWVAGAIVVAMAATACGSDDGGNGGDGGGAAGDVNPDGVLVVDLGEPQNPLIPTDTNEVYGSTVLDQLFSNLVDFDDDGELVHVAAESIEPNDDASEWTVTLNEGWTFHDGTDVTADNYVDAWNWAADPANGQKNGYWFEDIEGYGDGETMSGLEVVDETTFTVTLEEPVSYFNYKLAYTPFVPYPDSFFEDPEEFGSNPVGQGPYKFVSWDHNESIVLERNDDYAGDNKAQNGGVTFAMYTDPNAAYQDLVSGNVDVLRQVDPQNLPVYEDDLGDRAIAQPYNAMQSIVPVWYSEDWEDTDPRVLQGISMAIDRESITETILFGSRVPADSFVPPNVRGYEAGIGGEIMEYNPERAKELIEEAGGVPDNEIHIQYNSDGGHQDWVEAVCSDIENNTGITCLTDPKPDFATDLDARDAKEVKSMYRGGWIMDYALNVSFMKELYGTNSSANTGFFSDEEVDRLFSEGDSAATVEETVAAYQEAERVLFEKMPAIPLWSYNVNAGHSEKVTNVNFDTFGKPLITEIQVVD</sequence>
<comment type="caution">
    <text evidence="3">The sequence shown here is derived from an EMBL/GenBank/DDBJ whole genome shotgun (WGS) entry which is preliminary data.</text>
</comment>
<evidence type="ECO:0000259" key="2">
    <source>
        <dbReference type="Pfam" id="PF00496"/>
    </source>
</evidence>
<feature type="domain" description="Solute-binding protein family 5" evidence="2">
    <location>
        <begin position="88"/>
        <end position="456"/>
    </location>
</feature>
<dbReference type="SUPFAM" id="SSF53850">
    <property type="entry name" value="Periplasmic binding protein-like II"/>
    <property type="match status" value="1"/>
</dbReference>
<gene>
    <name evidence="3" type="ORF">GCM10009716_13200</name>
</gene>
<protein>
    <submittedName>
        <fullName evidence="3">ABC transporter substrate-binding protein</fullName>
    </submittedName>
</protein>
<dbReference type="Proteomes" id="UP001501303">
    <property type="component" value="Unassembled WGS sequence"/>
</dbReference>
<proteinExistence type="predicted"/>
<dbReference type="CDD" id="cd00995">
    <property type="entry name" value="PBP2_NikA_DppA_OppA_like"/>
    <property type="match status" value="1"/>
</dbReference>
<evidence type="ECO:0000313" key="4">
    <source>
        <dbReference type="Proteomes" id="UP001501303"/>
    </source>
</evidence>
<dbReference type="InterPro" id="IPR000914">
    <property type="entry name" value="SBP_5_dom"/>
</dbReference>
<accession>A0ABN2NVN4</accession>
<keyword evidence="1" id="KW-0732">Signal</keyword>
<dbReference type="Gene3D" id="3.90.76.10">
    <property type="entry name" value="Dipeptide-binding Protein, Domain 1"/>
    <property type="match status" value="1"/>
</dbReference>
<dbReference type="Pfam" id="PF00496">
    <property type="entry name" value="SBP_bac_5"/>
    <property type="match status" value="1"/>
</dbReference>
<reference evidence="3 4" key="1">
    <citation type="journal article" date="2019" name="Int. J. Syst. Evol. Microbiol.">
        <title>The Global Catalogue of Microorganisms (GCM) 10K type strain sequencing project: providing services to taxonomists for standard genome sequencing and annotation.</title>
        <authorList>
            <consortium name="The Broad Institute Genomics Platform"/>
            <consortium name="The Broad Institute Genome Sequencing Center for Infectious Disease"/>
            <person name="Wu L."/>
            <person name="Ma J."/>
        </authorList>
    </citation>
    <scope>NUCLEOTIDE SEQUENCE [LARGE SCALE GENOMIC DNA]</scope>
    <source>
        <strain evidence="3 4">JCM 13581</strain>
    </source>
</reference>
<dbReference type="PROSITE" id="PS51257">
    <property type="entry name" value="PROKAR_LIPOPROTEIN"/>
    <property type="match status" value="1"/>
</dbReference>
<dbReference type="PIRSF" id="PIRSF002741">
    <property type="entry name" value="MppA"/>
    <property type="match status" value="1"/>
</dbReference>
<dbReference type="Gene3D" id="3.40.190.10">
    <property type="entry name" value="Periplasmic binding protein-like II"/>
    <property type="match status" value="1"/>
</dbReference>
<dbReference type="InterPro" id="IPR039424">
    <property type="entry name" value="SBP_5"/>
</dbReference>
<dbReference type="InterPro" id="IPR030678">
    <property type="entry name" value="Peptide/Ni-bd"/>
</dbReference>
<dbReference type="PANTHER" id="PTHR30290:SF83">
    <property type="entry name" value="ABC TRANSPORTER SUBSTRATE-BINDING PROTEIN"/>
    <property type="match status" value="1"/>
</dbReference>
<evidence type="ECO:0000313" key="3">
    <source>
        <dbReference type="EMBL" id="GAA1904630.1"/>
    </source>
</evidence>
<keyword evidence="4" id="KW-1185">Reference proteome</keyword>
<feature type="signal peptide" evidence="1">
    <location>
        <begin position="1"/>
        <end position="22"/>
    </location>
</feature>